<gene>
    <name evidence="2" type="ORF">ACFO5K_03990</name>
</gene>
<dbReference type="EMBL" id="JBHSDL010000005">
    <property type="protein sequence ID" value="MFC4373254.1"/>
    <property type="molecule type" value="Genomic_DNA"/>
</dbReference>
<dbReference type="InterPro" id="IPR010982">
    <property type="entry name" value="Lambda_DNA-bd_dom_sf"/>
</dbReference>
<feature type="domain" description="HTH cro/C1-type" evidence="1">
    <location>
        <begin position="25"/>
        <end position="70"/>
    </location>
</feature>
<dbReference type="Gene3D" id="1.10.260.40">
    <property type="entry name" value="lambda repressor-like DNA-binding domains"/>
    <property type="match status" value="1"/>
</dbReference>
<dbReference type="RefSeq" id="WP_378555838.1">
    <property type="nucleotide sequence ID" value="NZ_JBHSDL010000005.1"/>
</dbReference>
<reference evidence="3" key="1">
    <citation type="journal article" date="2019" name="Int. J. Syst. Evol. Microbiol.">
        <title>The Global Catalogue of Microorganisms (GCM) 10K type strain sequencing project: providing services to taxonomists for standard genome sequencing and annotation.</title>
        <authorList>
            <consortium name="The Broad Institute Genomics Platform"/>
            <consortium name="The Broad Institute Genome Sequencing Center for Infectious Disease"/>
            <person name="Wu L."/>
            <person name="Ma J."/>
        </authorList>
    </citation>
    <scope>NUCLEOTIDE SEQUENCE [LARGE SCALE GENOMIC DNA]</scope>
    <source>
        <strain evidence="3">IBRC-M 10490</strain>
    </source>
</reference>
<dbReference type="CDD" id="cd00093">
    <property type="entry name" value="HTH_XRE"/>
    <property type="match status" value="1"/>
</dbReference>
<organism evidence="2 3">
    <name type="scientific">Nocardia halotolerans</name>
    <dbReference type="NCBI Taxonomy" id="1755878"/>
    <lineage>
        <taxon>Bacteria</taxon>
        <taxon>Bacillati</taxon>
        <taxon>Actinomycetota</taxon>
        <taxon>Actinomycetes</taxon>
        <taxon>Mycobacteriales</taxon>
        <taxon>Nocardiaceae</taxon>
        <taxon>Nocardia</taxon>
    </lineage>
</organism>
<sequence length="103" mass="11434">MTEGPRTLDQALGRVIARRRSEGPWSQKEMADLLGTSRARLANFEQGRQPIPQTFLWECAALFSCQPSDFMIEAEELLRAQGIVPTASSVNPTVRNIGRSLGF</sequence>
<proteinExistence type="predicted"/>
<dbReference type="SUPFAM" id="SSF47413">
    <property type="entry name" value="lambda repressor-like DNA-binding domains"/>
    <property type="match status" value="1"/>
</dbReference>
<evidence type="ECO:0000313" key="2">
    <source>
        <dbReference type="EMBL" id="MFC4373254.1"/>
    </source>
</evidence>
<evidence type="ECO:0000313" key="3">
    <source>
        <dbReference type="Proteomes" id="UP001595844"/>
    </source>
</evidence>
<protein>
    <submittedName>
        <fullName evidence="2">Helix-turn-helix domain-containing protein</fullName>
    </submittedName>
</protein>
<keyword evidence="3" id="KW-1185">Reference proteome</keyword>
<dbReference type="Proteomes" id="UP001595844">
    <property type="component" value="Unassembled WGS sequence"/>
</dbReference>
<dbReference type="Pfam" id="PF13560">
    <property type="entry name" value="HTH_31"/>
    <property type="match status" value="1"/>
</dbReference>
<name>A0ABV8VBH8_9NOCA</name>
<dbReference type="PROSITE" id="PS50943">
    <property type="entry name" value="HTH_CROC1"/>
    <property type="match status" value="1"/>
</dbReference>
<dbReference type="SMART" id="SM00530">
    <property type="entry name" value="HTH_XRE"/>
    <property type="match status" value="1"/>
</dbReference>
<comment type="caution">
    <text evidence="2">The sequence shown here is derived from an EMBL/GenBank/DDBJ whole genome shotgun (WGS) entry which is preliminary data.</text>
</comment>
<accession>A0ABV8VBH8</accession>
<dbReference type="InterPro" id="IPR001387">
    <property type="entry name" value="Cro/C1-type_HTH"/>
</dbReference>
<evidence type="ECO:0000259" key="1">
    <source>
        <dbReference type="PROSITE" id="PS50943"/>
    </source>
</evidence>